<dbReference type="WBParaSite" id="BXY_1288600.1">
    <property type="protein sequence ID" value="BXY_1288600.1"/>
    <property type="gene ID" value="BXY_1288600"/>
</dbReference>
<evidence type="ECO:0000313" key="2">
    <source>
        <dbReference type="Proteomes" id="UP000095284"/>
    </source>
</evidence>
<feature type="compositionally biased region" description="Basic and acidic residues" evidence="1">
    <location>
        <begin position="31"/>
        <end position="43"/>
    </location>
</feature>
<proteinExistence type="predicted"/>
<feature type="region of interest" description="Disordered" evidence="1">
    <location>
        <begin position="1"/>
        <end position="105"/>
    </location>
</feature>
<feature type="compositionally biased region" description="Polar residues" evidence="1">
    <location>
        <begin position="9"/>
        <end position="28"/>
    </location>
</feature>
<feature type="compositionally biased region" description="Polar residues" evidence="1">
    <location>
        <begin position="90"/>
        <end position="105"/>
    </location>
</feature>
<feature type="compositionally biased region" description="Basic and acidic residues" evidence="1">
    <location>
        <begin position="63"/>
        <end position="79"/>
    </location>
</feature>
<accession>A0A1I7SIL5</accession>
<dbReference type="AlphaFoldDB" id="A0A1I7SIL5"/>
<evidence type="ECO:0000313" key="3">
    <source>
        <dbReference type="WBParaSite" id="BXY_1288600.1"/>
    </source>
</evidence>
<organism evidence="2 3">
    <name type="scientific">Bursaphelenchus xylophilus</name>
    <name type="common">Pinewood nematode worm</name>
    <name type="synonym">Aphelenchoides xylophilus</name>
    <dbReference type="NCBI Taxonomy" id="6326"/>
    <lineage>
        <taxon>Eukaryota</taxon>
        <taxon>Metazoa</taxon>
        <taxon>Ecdysozoa</taxon>
        <taxon>Nematoda</taxon>
        <taxon>Chromadorea</taxon>
        <taxon>Rhabditida</taxon>
        <taxon>Tylenchina</taxon>
        <taxon>Tylenchomorpha</taxon>
        <taxon>Aphelenchoidea</taxon>
        <taxon>Aphelenchoididae</taxon>
        <taxon>Bursaphelenchus</taxon>
    </lineage>
</organism>
<dbReference type="Proteomes" id="UP000095284">
    <property type="component" value="Unplaced"/>
</dbReference>
<sequence>IKTSKKKTQGSAAPRNQTDCRPNNNRHSPLNHRESKSIRRADSDQPTSTFCCSAKSFRPKSTKAKEQQIKSAERGRSEYGEEELNELELQSQTLKGQWESQRGRQ</sequence>
<reference evidence="3" key="1">
    <citation type="submission" date="2016-11" db="UniProtKB">
        <authorList>
            <consortium name="WormBaseParasite"/>
        </authorList>
    </citation>
    <scope>IDENTIFICATION</scope>
</reference>
<evidence type="ECO:0000256" key="1">
    <source>
        <dbReference type="SAM" id="MobiDB-lite"/>
    </source>
</evidence>
<name>A0A1I7SIL5_BURXY</name>
<protein>
    <submittedName>
        <fullName evidence="3">Uncharacterized protein</fullName>
    </submittedName>
</protein>